<organism evidence="2 3">
    <name type="scientific">Ciceribacter lividus</name>
    <dbReference type="NCBI Taxonomy" id="1197950"/>
    <lineage>
        <taxon>Bacteria</taxon>
        <taxon>Pseudomonadati</taxon>
        <taxon>Pseudomonadota</taxon>
        <taxon>Alphaproteobacteria</taxon>
        <taxon>Hyphomicrobiales</taxon>
        <taxon>Rhizobiaceae</taxon>
        <taxon>Ciceribacter</taxon>
    </lineage>
</organism>
<name>A0A6I7HI87_9HYPH</name>
<gene>
    <name evidence="2" type="ORF">DFR48_11244</name>
</gene>
<feature type="region of interest" description="Disordered" evidence="1">
    <location>
        <begin position="65"/>
        <end position="125"/>
    </location>
</feature>
<comment type="caution">
    <text evidence="2">The sequence shown here is derived from an EMBL/GenBank/DDBJ whole genome shotgun (WGS) entry which is preliminary data.</text>
</comment>
<protein>
    <submittedName>
        <fullName evidence="2">Uncharacterized protein</fullName>
    </submittedName>
</protein>
<dbReference type="RefSeq" id="WP_114364749.1">
    <property type="nucleotide sequence ID" value="NZ_QPIX01000012.1"/>
</dbReference>
<dbReference type="Proteomes" id="UP000252582">
    <property type="component" value="Unassembled WGS sequence"/>
</dbReference>
<evidence type="ECO:0000313" key="2">
    <source>
        <dbReference type="EMBL" id="RCW20812.1"/>
    </source>
</evidence>
<feature type="compositionally biased region" description="Acidic residues" evidence="1">
    <location>
        <begin position="90"/>
        <end position="100"/>
    </location>
</feature>
<proteinExistence type="predicted"/>
<reference evidence="2 3" key="1">
    <citation type="submission" date="2018-07" db="EMBL/GenBank/DDBJ databases">
        <title>Genomic Encyclopedia of Type Strains, Phase IV (KMG-IV): sequencing the most valuable type-strain genomes for metagenomic binning, comparative biology and taxonomic classification.</title>
        <authorList>
            <person name="Goeker M."/>
        </authorList>
    </citation>
    <scope>NUCLEOTIDE SEQUENCE [LARGE SCALE GENOMIC DNA]</scope>
    <source>
        <strain evidence="2 3">DSM 25528</strain>
    </source>
</reference>
<dbReference type="AlphaFoldDB" id="A0A6I7HI87"/>
<keyword evidence="3" id="KW-1185">Reference proteome</keyword>
<dbReference type="EMBL" id="QPIX01000012">
    <property type="protein sequence ID" value="RCW20812.1"/>
    <property type="molecule type" value="Genomic_DNA"/>
</dbReference>
<accession>A0A6I7HI87</accession>
<evidence type="ECO:0000313" key="3">
    <source>
        <dbReference type="Proteomes" id="UP000252582"/>
    </source>
</evidence>
<evidence type="ECO:0000256" key="1">
    <source>
        <dbReference type="SAM" id="MobiDB-lite"/>
    </source>
</evidence>
<feature type="compositionally biased region" description="Polar residues" evidence="1">
    <location>
        <begin position="109"/>
        <end position="118"/>
    </location>
</feature>
<sequence length="125" mass="12954">MQVIGIQVHEEMGGKGGYTVEFVGDGGEVISVLMRQSESGQLNRLNAMEKAKVLLLQVGGMAGGEEGGATAGESAEKWTPSARTRGDAAVLEEELQEGLEDTFPASDPVSASYSSTPGATHATKN</sequence>